<dbReference type="GO" id="GO:0005737">
    <property type="term" value="C:cytoplasm"/>
    <property type="evidence" value="ECO:0007669"/>
    <property type="project" value="TreeGrafter"/>
</dbReference>
<dbReference type="Pfam" id="PF00300">
    <property type="entry name" value="His_Phos_1"/>
    <property type="match status" value="1"/>
</dbReference>
<dbReference type="SUPFAM" id="SSF53254">
    <property type="entry name" value="Phosphoglycerate mutase-like"/>
    <property type="match status" value="1"/>
</dbReference>
<proteinExistence type="predicted"/>
<gene>
    <name evidence="1" type="ORF">KL86DES1_10913</name>
</gene>
<dbReference type="InterPro" id="IPR029033">
    <property type="entry name" value="His_PPase_superfam"/>
</dbReference>
<dbReference type="GO" id="GO:0016791">
    <property type="term" value="F:phosphatase activity"/>
    <property type="evidence" value="ECO:0007669"/>
    <property type="project" value="TreeGrafter"/>
</dbReference>
<dbReference type="CDD" id="cd07067">
    <property type="entry name" value="HP_PGM_like"/>
    <property type="match status" value="1"/>
</dbReference>
<reference evidence="1" key="1">
    <citation type="submission" date="2016-08" db="EMBL/GenBank/DDBJ databases">
        <authorList>
            <person name="Seilhamer J.J."/>
        </authorList>
    </citation>
    <scope>NUCLEOTIDE SEQUENCE</scope>
    <source>
        <strain evidence="1">86-1</strain>
    </source>
</reference>
<accession>A0A212L0T3</accession>
<dbReference type="RefSeq" id="WP_179979675.1">
    <property type="nucleotide sequence ID" value="NZ_LT608333.1"/>
</dbReference>
<dbReference type="Gene3D" id="3.40.50.1240">
    <property type="entry name" value="Phosphoglycerate mutase-like"/>
    <property type="match status" value="1"/>
</dbReference>
<organism evidence="1">
    <name type="scientific">uncultured Desulfovibrio sp</name>
    <dbReference type="NCBI Taxonomy" id="167968"/>
    <lineage>
        <taxon>Bacteria</taxon>
        <taxon>Pseudomonadati</taxon>
        <taxon>Thermodesulfobacteriota</taxon>
        <taxon>Desulfovibrionia</taxon>
        <taxon>Desulfovibrionales</taxon>
        <taxon>Desulfovibrionaceae</taxon>
        <taxon>Desulfovibrio</taxon>
        <taxon>environmental samples</taxon>
    </lineage>
</organism>
<dbReference type="PANTHER" id="PTHR48100:SF1">
    <property type="entry name" value="HISTIDINE PHOSPHATASE FAMILY PROTEIN-RELATED"/>
    <property type="match status" value="1"/>
</dbReference>
<dbReference type="PIRSF" id="PIRSF000709">
    <property type="entry name" value="6PFK_2-Ptase"/>
    <property type="match status" value="1"/>
</dbReference>
<dbReference type="AlphaFoldDB" id="A0A212L0T3"/>
<sequence>MNGMWLVRHGALPPNPERRIVGNRDIPLSSAGRQQIYALAHDFMPILAGRLAAVVSSDLGRCRETTSILLTGNEWTASPPPVHFEPGLRELDMGQWQGLTKAEIEARFPGQYDARGRDFAHFRPEGGESFAQLQSRALEAVRRWRGRYPEGTLLLVAHAGVIRSLLAHYMALPLDDALRIPQEYACRTFVPEW</sequence>
<evidence type="ECO:0000313" key="1">
    <source>
        <dbReference type="EMBL" id="SCM71181.1"/>
    </source>
</evidence>
<protein>
    <submittedName>
        <fullName evidence="1">Phosphoglycerate mutase</fullName>
    </submittedName>
</protein>
<dbReference type="PANTHER" id="PTHR48100">
    <property type="entry name" value="BROAD-SPECIFICITY PHOSPHATASE YOR283W-RELATED"/>
    <property type="match status" value="1"/>
</dbReference>
<dbReference type="InterPro" id="IPR013078">
    <property type="entry name" value="His_Pase_superF_clade-1"/>
</dbReference>
<name>A0A212L0T3_9BACT</name>
<dbReference type="InterPro" id="IPR050275">
    <property type="entry name" value="PGM_Phosphatase"/>
</dbReference>
<dbReference type="EMBL" id="FMJC01000001">
    <property type="protein sequence ID" value="SCM71181.1"/>
    <property type="molecule type" value="Genomic_DNA"/>
</dbReference>
<dbReference type="SMART" id="SM00855">
    <property type="entry name" value="PGAM"/>
    <property type="match status" value="1"/>
</dbReference>